<proteinExistence type="predicted"/>
<accession>A0ABU1YBJ5</accession>
<reference evidence="11 12" key="1">
    <citation type="submission" date="2023-07" db="EMBL/GenBank/DDBJ databases">
        <title>Sorghum-associated microbial communities from plants grown in Nebraska, USA.</title>
        <authorList>
            <person name="Schachtman D."/>
        </authorList>
    </citation>
    <scope>NUCLEOTIDE SEQUENCE [LARGE SCALE GENOMIC DNA]</scope>
    <source>
        <strain evidence="11 12">4129</strain>
    </source>
</reference>
<dbReference type="InterPro" id="IPR038770">
    <property type="entry name" value="Na+/solute_symporter_sf"/>
</dbReference>
<evidence type="ECO:0000313" key="11">
    <source>
        <dbReference type="EMBL" id="MDR7210985.1"/>
    </source>
</evidence>
<keyword evidence="5 9" id="KW-0812">Transmembrane</keyword>
<evidence type="ECO:0000313" key="12">
    <source>
        <dbReference type="Proteomes" id="UP001269081"/>
    </source>
</evidence>
<feature type="transmembrane region" description="Helical" evidence="9">
    <location>
        <begin position="323"/>
        <end position="346"/>
    </location>
</feature>
<keyword evidence="2" id="KW-0813">Transport</keyword>
<keyword evidence="12" id="KW-1185">Reference proteome</keyword>
<evidence type="ECO:0000256" key="1">
    <source>
        <dbReference type="ARBA" id="ARBA00004651"/>
    </source>
</evidence>
<dbReference type="PANTHER" id="PTHR32507:SF8">
    <property type="entry name" value="CNH1P"/>
    <property type="match status" value="1"/>
</dbReference>
<feature type="transmembrane region" description="Helical" evidence="9">
    <location>
        <begin position="358"/>
        <end position="376"/>
    </location>
</feature>
<evidence type="ECO:0000256" key="3">
    <source>
        <dbReference type="ARBA" id="ARBA00022449"/>
    </source>
</evidence>
<name>A0ABU1YBJ5_9FLAO</name>
<feature type="transmembrane region" description="Helical" evidence="9">
    <location>
        <begin position="262"/>
        <end position="279"/>
    </location>
</feature>
<feature type="transmembrane region" description="Helical" evidence="9">
    <location>
        <begin position="43"/>
        <end position="60"/>
    </location>
</feature>
<feature type="transmembrane region" description="Helical" evidence="9">
    <location>
        <begin position="300"/>
        <end position="317"/>
    </location>
</feature>
<keyword evidence="8 9" id="KW-0472">Membrane</keyword>
<evidence type="ECO:0000256" key="6">
    <source>
        <dbReference type="ARBA" id="ARBA00022989"/>
    </source>
</evidence>
<comment type="caution">
    <text evidence="11">The sequence shown here is derived from an EMBL/GenBank/DDBJ whole genome shotgun (WGS) entry which is preliminary data.</text>
</comment>
<sequence length="414" mass="46335">MYIAMMKLLNLESYNYYLLAGGIITLLAAIIPNVFEKKHLTPPIIYLFIGIVIAFAGRRYTDFDVMQHSNIIRRVSEFVVIIALTNAGLKIKKPFSWETWKYSFRLLLITMPLTIIGAAYAGWWLLGLAPAAAVLFGALISPTDPVLASELQTSRPSKKDLSKIRLGLTSEAGLNDGLAFPFTYFAIFLAANGHDYSQWIGKWFYIEVLYKIAVGGIIGLLAGWFLYKLIFKITSESYHSGISQGILSLALTLLPYGLTELLGGYGFIAVFIAACAFSNSEDKVKHMDTLHDFTEEIERIFVAFLFIFVGIYVYASVDELLDFMTIATALIVLFIIRPLSGWIALYRTDLSAFEKFALSFYGIRGVGSIFYLMYAFEKANFPNSYELIRVSTVVIVLSVLIHGLSAAMMQKKLK</sequence>
<dbReference type="EMBL" id="JAVDWQ010000009">
    <property type="protein sequence ID" value="MDR7210985.1"/>
    <property type="molecule type" value="Genomic_DNA"/>
</dbReference>
<organism evidence="11 12">
    <name type="scientific">Flavobacterium piscis</name>
    <dbReference type="NCBI Taxonomy" id="1114874"/>
    <lineage>
        <taxon>Bacteria</taxon>
        <taxon>Pseudomonadati</taxon>
        <taxon>Bacteroidota</taxon>
        <taxon>Flavobacteriia</taxon>
        <taxon>Flavobacteriales</taxon>
        <taxon>Flavobacteriaceae</taxon>
        <taxon>Flavobacterium</taxon>
    </lineage>
</organism>
<keyword evidence="6 9" id="KW-1133">Transmembrane helix</keyword>
<dbReference type="Gene3D" id="1.20.1530.20">
    <property type="match status" value="1"/>
</dbReference>
<evidence type="ECO:0000256" key="4">
    <source>
        <dbReference type="ARBA" id="ARBA00022475"/>
    </source>
</evidence>
<gene>
    <name evidence="11" type="ORF">J2W48_002936</name>
</gene>
<feature type="transmembrane region" description="Helical" evidence="9">
    <location>
        <begin position="203"/>
        <end position="226"/>
    </location>
</feature>
<keyword evidence="7" id="KW-0406">Ion transport</keyword>
<keyword evidence="4" id="KW-1003">Cell membrane</keyword>
<evidence type="ECO:0000259" key="10">
    <source>
        <dbReference type="Pfam" id="PF00999"/>
    </source>
</evidence>
<dbReference type="RefSeq" id="WP_310282328.1">
    <property type="nucleotide sequence ID" value="NZ_JAVDWQ010000009.1"/>
</dbReference>
<dbReference type="InterPro" id="IPR006153">
    <property type="entry name" value="Cation/H_exchanger_TM"/>
</dbReference>
<evidence type="ECO:0000256" key="9">
    <source>
        <dbReference type="SAM" id="Phobius"/>
    </source>
</evidence>
<feature type="transmembrane region" description="Helical" evidence="9">
    <location>
        <begin position="14"/>
        <end position="31"/>
    </location>
</feature>
<evidence type="ECO:0000256" key="7">
    <source>
        <dbReference type="ARBA" id="ARBA00023065"/>
    </source>
</evidence>
<dbReference type="Pfam" id="PF00999">
    <property type="entry name" value="Na_H_Exchanger"/>
    <property type="match status" value="1"/>
</dbReference>
<comment type="subcellular location">
    <subcellularLocation>
        <location evidence="1">Cell membrane</location>
        <topology evidence="1">Multi-pass membrane protein</topology>
    </subcellularLocation>
</comment>
<evidence type="ECO:0000256" key="8">
    <source>
        <dbReference type="ARBA" id="ARBA00023136"/>
    </source>
</evidence>
<evidence type="ECO:0000256" key="5">
    <source>
        <dbReference type="ARBA" id="ARBA00022692"/>
    </source>
</evidence>
<feature type="transmembrane region" description="Helical" evidence="9">
    <location>
        <begin position="388"/>
        <end position="409"/>
    </location>
</feature>
<protein>
    <submittedName>
        <fullName evidence="11">NhaP-type Na+/H+ or K+/H+ antiporter</fullName>
    </submittedName>
</protein>
<dbReference type="PANTHER" id="PTHR32507">
    <property type="entry name" value="NA(+)/H(+) ANTIPORTER 1"/>
    <property type="match status" value="1"/>
</dbReference>
<feature type="transmembrane region" description="Helical" evidence="9">
    <location>
        <begin position="172"/>
        <end position="191"/>
    </location>
</feature>
<dbReference type="Proteomes" id="UP001269081">
    <property type="component" value="Unassembled WGS sequence"/>
</dbReference>
<feature type="transmembrane region" description="Helical" evidence="9">
    <location>
        <begin position="103"/>
        <end position="125"/>
    </location>
</feature>
<keyword evidence="3" id="KW-0050">Antiport</keyword>
<evidence type="ECO:0000256" key="2">
    <source>
        <dbReference type="ARBA" id="ARBA00022448"/>
    </source>
</evidence>
<feature type="domain" description="Cation/H+ exchanger transmembrane" evidence="10">
    <location>
        <begin position="26"/>
        <end position="409"/>
    </location>
</feature>